<feature type="domain" description="Mon2/Sec7/BIG1-like dimerisation and cyclophilin-binding" evidence="8">
    <location>
        <begin position="4"/>
        <end position="175"/>
    </location>
</feature>
<evidence type="ECO:0000256" key="1">
    <source>
        <dbReference type="ARBA" id="ARBA00008144"/>
    </source>
</evidence>
<reference evidence="9 10" key="2">
    <citation type="journal article" date="2013" name="IMA Fungus">
        <title>IMA Genome-F 1: Ceratocystis fimbriata: Draft nuclear genome sequence for the plant pathogen, Ceratocystis fimbriata.</title>
        <authorList>
            <person name="Wilken P.M."/>
            <person name="Steenkamp E.T."/>
            <person name="Wingfield M.J."/>
            <person name="de Beer Z.W."/>
            <person name="Wingfield B.D."/>
        </authorList>
    </citation>
    <scope>NUCLEOTIDE SEQUENCE [LARGE SCALE GENOMIC DNA]</scope>
    <source>
        <strain evidence="9 10">CBS 114723</strain>
    </source>
</reference>
<feature type="compositionally biased region" description="Basic and acidic residues" evidence="5">
    <location>
        <begin position="477"/>
        <end position="494"/>
    </location>
</feature>
<dbReference type="InterPro" id="IPR032691">
    <property type="entry name" value="Mon2/Sec7/BIG1-like_HUS"/>
</dbReference>
<evidence type="ECO:0000313" key="9">
    <source>
        <dbReference type="EMBL" id="PHH51257.1"/>
    </source>
</evidence>
<reference evidence="9 10" key="1">
    <citation type="journal article" date="2013" name="Fungal Biol.">
        <title>Analysis of microsatellite markers in the genome of the plant pathogen Ceratocystis fimbriata.</title>
        <authorList>
            <person name="Simpson M.C."/>
            <person name="Wilken P.M."/>
            <person name="Coetzee M.P."/>
            <person name="Wingfield M.J."/>
            <person name="Wingfield B.D."/>
        </authorList>
    </citation>
    <scope>NUCLEOTIDE SEQUENCE [LARGE SCALE GENOMIC DNA]</scope>
    <source>
        <strain evidence="9 10">CBS 114723</strain>
    </source>
</reference>
<dbReference type="InterPro" id="IPR016024">
    <property type="entry name" value="ARM-type_fold"/>
</dbReference>
<dbReference type="EMBL" id="APWK03000100">
    <property type="protein sequence ID" value="PHH51257.1"/>
    <property type="molecule type" value="Genomic_DNA"/>
</dbReference>
<dbReference type="PANTHER" id="PTHR10663">
    <property type="entry name" value="GUANYL-NUCLEOTIDE EXCHANGE FACTOR"/>
    <property type="match status" value="1"/>
</dbReference>
<dbReference type="OrthoDB" id="294853at2759"/>
<feature type="domain" description="Mon2/Sec7/BIG1-like HUS" evidence="6">
    <location>
        <begin position="199"/>
        <end position="352"/>
    </location>
</feature>
<organism evidence="9 10">
    <name type="scientific">Ceratocystis fimbriata CBS 114723</name>
    <dbReference type="NCBI Taxonomy" id="1035309"/>
    <lineage>
        <taxon>Eukaryota</taxon>
        <taxon>Fungi</taxon>
        <taxon>Dikarya</taxon>
        <taxon>Ascomycota</taxon>
        <taxon>Pezizomycotina</taxon>
        <taxon>Sordariomycetes</taxon>
        <taxon>Hypocreomycetidae</taxon>
        <taxon>Microascales</taxon>
        <taxon>Ceratocystidaceae</taxon>
        <taxon>Ceratocystis</taxon>
    </lineage>
</organism>
<comment type="similarity">
    <text evidence="1">Belongs to the MON2 family.</text>
</comment>
<evidence type="ECO:0000256" key="5">
    <source>
        <dbReference type="SAM" id="MobiDB-lite"/>
    </source>
</evidence>
<keyword evidence="2" id="KW-0813">Transport</keyword>
<keyword evidence="10" id="KW-1185">Reference proteome</keyword>
<feature type="coiled-coil region" evidence="4">
    <location>
        <begin position="7"/>
        <end position="41"/>
    </location>
</feature>
<dbReference type="SUPFAM" id="SSF48371">
    <property type="entry name" value="ARM repeat"/>
    <property type="match status" value="1"/>
</dbReference>
<comment type="caution">
    <text evidence="9">The sequence shown here is derived from an EMBL/GenBank/DDBJ whole genome shotgun (WGS) entry which is preliminary data.</text>
</comment>
<dbReference type="STRING" id="1035309.A0A2C5WZ21"/>
<feature type="region of interest" description="Disordered" evidence="5">
    <location>
        <begin position="474"/>
        <end position="499"/>
    </location>
</feature>
<sequence>MTTQLLATELANLVQESKRKHNDLRQAAEKSLEELKSLKGTNEAQATAELAQKATFVNPFIIACGTRNAKFTSIAIVCLQRLVVAKALPHSKLGPVLEALSQASSAGLDVQLKILQALPPLLTNYADDVQNELLVTALNICFVLQTSKNAIVNNTSAATLQQLIVAVFDKVVAEDKSGDAPFVGEAPAEDGPVKLRPAAMDAFRIFNDLCLMTENQRPEYLRFTALPQTFGLELIESVLTNHAPVFIAHAEQAHILRQHVMPFLISALRGKPNFATSVRLTRILYTLMRRHLSLLPSESGQALDILTHMLDQDTAVWKRALCMEVFRGIFSEPALIRRIFMLYDSQEGEKDVLKTLTATFVRLSTEKPSVIGLGYCSTIPVLNPYANAASGNDQVVLEASGVAGILGSTVEGSTTGISSQWSTVRVPFIDQLDKTEAPPIPESYVYSLVLTCISSLSEGLAKFILPLTVPNRKKQAAKQEKDKESTEEAMDRSFKKTPIPVNPLEMKDHPLHEDIKACANIIDECWPAILATCSTFLNAALDSEYYHSLVRAFQRIAHVAGLLHLHTPRDAFLTTLGKAAVPPNVFTACLNSGSTKALPAAESSSSGASSLLSNARGLLTRESAHSTGSATAERGKQPSFDSATVSLNTRNLLCLRALLNLGIALGSTMGDSWRIILGTLQQADFVLFSSGKVPGRTPIVNKIQDATAENEASTLLSNFGSEIRAVETAASRLIESTVDFPNDPFIQVVEAICALLEFSEPEAVDTETSTSDQLRSLEPPKAPHVRKGSTSSTSGKHRRVLSVSNVASVAPNQEDMFALAKLGDIATINIERLLAYDPETSGWEMLTKKLIGVLGSQNTSPSVRTRAADILVQLVLEAAKTVAQLEEGQRGPIQMNLFQALRNSLAPMKREQAVDLGLGSVASNATDVDIQRILLDGLKNILEICGETLVSGWEVAFEIIDSIFVYLGDKNSIAVANGLSTRSAKLVRPSFNSLQLICSDFLASLPNTCFLLLVDTLYKFSSQDDDLNIALTTVTFFWTLSDFLSSKNQALSITTKIMGGQDVAELAKMAADPENEASDAALWMLLLLRLAAVTADDRLELRNSAIQTLLRIFDAYGDKLSSEAWAVCVQSVIFKLLTSITSELALANDDDTDEQEREDWNVTASVVLEGISGLLANYLDALKADESFERLWKELLRHFAQFLDFKALSINTAVYKALSQIIVQPADGSLSTETISVTWELWARGTPRSKDETKDNLDNQECLQAYVSTLCDLYRFLHPDLAIERVKTMLVLLRQAVCQESVTGFGTDVEFCTRLQDRVLAAIKMIRTDLLGVPSEVISQVSEFACIAFEDYPTSKEPSSSSHEIKKKRTFVALSKASMAILQDLILAHSTDSDIYKSGAFTTALRAFSRPITLKYQFLVLTRGVPAWKVATTAALAVLQNALNQPAMELEKTSTAGIWAAIVDISDGIISADPSSVPESIDVMADQDFDISSFETLRDLIIPTLGNANISSETRDRFAQSLFTTSIMHELSEAESQALALPGTQALAELFKSRPGRTLNPQPLVRSKMSYVCLDQMFSLIAGEADHTPSIMVVPPTPNLQASFGPGSGGRKSGGTSSDNAKNAKELRIAIASSIATFVSIRCALTMRMYIDDTPLRGRMPQPLFQRKELLHILARLLELHSEKAALPPMKNMMTQTRKHLVILFPLLVQTAQVAGSSGDEPVLKVVMEAMAVMGVEMDAVPKATLPFRSR</sequence>
<gene>
    <name evidence="9" type="primary">mon2</name>
    <name evidence="9" type="ORF">CFIMG_002466RA</name>
</gene>
<feature type="region of interest" description="Disordered" evidence="5">
    <location>
        <begin position="1600"/>
        <end position="1620"/>
    </location>
</feature>
<evidence type="ECO:0000256" key="4">
    <source>
        <dbReference type="SAM" id="Coils"/>
    </source>
</evidence>
<dbReference type="Pfam" id="PF16213">
    <property type="entry name" value="DCB"/>
    <property type="match status" value="1"/>
</dbReference>
<evidence type="ECO:0000259" key="8">
    <source>
        <dbReference type="Pfam" id="PF16213"/>
    </source>
</evidence>
<name>A0A2C5WZ21_9PEZI</name>
<evidence type="ECO:0000256" key="2">
    <source>
        <dbReference type="ARBA" id="ARBA00022448"/>
    </source>
</evidence>
<evidence type="ECO:0000313" key="10">
    <source>
        <dbReference type="Proteomes" id="UP000222788"/>
    </source>
</evidence>
<feature type="region of interest" description="Disordered" evidence="5">
    <location>
        <begin position="764"/>
        <end position="798"/>
    </location>
</feature>
<dbReference type="Proteomes" id="UP000222788">
    <property type="component" value="Unassembled WGS sequence"/>
</dbReference>
<protein>
    <submittedName>
        <fullName evidence="9">Protein MON2-like protein</fullName>
    </submittedName>
</protein>
<dbReference type="GO" id="GO:0015031">
    <property type="term" value="P:protein transport"/>
    <property type="evidence" value="ECO:0007669"/>
    <property type="project" value="UniProtKB-KW"/>
</dbReference>
<keyword evidence="3" id="KW-0653">Protein transport</keyword>
<evidence type="ECO:0000256" key="3">
    <source>
        <dbReference type="ARBA" id="ARBA00022927"/>
    </source>
</evidence>
<evidence type="ECO:0000259" key="7">
    <source>
        <dbReference type="Pfam" id="PF16206"/>
    </source>
</evidence>
<keyword evidence="4" id="KW-0175">Coiled coil</keyword>
<evidence type="ECO:0000259" key="6">
    <source>
        <dbReference type="Pfam" id="PF12783"/>
    </source>
</evidence>
<proteinExistence type="inferred from homology"/>
<dbReference type="InterPro" id="IPR032629">
    <property type="entry name" value="DCB_dom"/>
</dbReference>
<dbReference type="Pfam" id="PF12783">
    <property type="entry name" value="Sec7-like_HUS"/>
    <property type="match status" value="1"/>
</dbReference>
<dbReference type="PANTHER" id="PTHR10663:SF333">
    <property type="entry name" value="PROTEIN MON2 HOMOLOG"/>
    <property type="match status" value="1"/>
</dbReference>
<accession>A0A2C5WZ21</accession>
<dbReference type="GO" id="GO:0005794">
    <property type="term" value="C:Golgi apparatus"/>
    <property type="evidence" value="ECO:0007669"/>
    <property type="project" value="UniProtKB-ARBA"/>
</dbReference>
<dbReference type="InterPro" id="IPR032817">
    <property type="entry name" value="Mon2_C"/>
</dbReference>
<dbReference type="Pfam" id="PF16206">
    <property type="entry name" value="Mon2_C"/>
    <property type="match status" value="1"/>
</dbReference>
<feature type="domain" description="Mon2 C-terminal" evidence="7">
    <location>
        <begin position="1000"/>
        <end position="1223"/>
    </location>
</feature>